<evidence type="ECO:0000313" key="1">
    <source>
        <dbReference type="EMBL" id="KAH6641563.1"/>
    </source>
</evidence>
<keyword evidence="2" id="KW-1185">Reference proteome</keyword>
<evidence type="ECO:0000313" key="2">
    <source>
        <dbReference type="Proteomes" id="UP000724584"/>
    </source>
</evidence>
<sequence>MQSDKKDPTCVRSRTALHLQHPDSAVISFNRPTMHVCTHLRMYSTRYPSDRTARTLGLRVSRCMSAALAGPPLQGRLRPAGPPRVVSWLSRGGFPNSGFPCCVEARSLVYFYNLSWPPPTARTLGSIANTPTAERIYLYVHRLAHAKLCGIACGAGSGRSWARILPVWDPRWGDSFLDRSSPCTVLAWKRAGSRCVTAGKP</sequence>
<name>A0ACB7PIY5_9PEZI</name>
<dbReference type="EMBL" id="JAGIZQ010000002">
    <property type="protein sequence ID" value="KAH6641563.1"/>
    <property type="molecule type" value="Genomic_DNA"/>
</dbReference>
<organism evidence="1 2">
    <name type="scientific">Chaetomium tenue</name>
    <dbReference type="NCBI Taxonomy" id="1854479"/>
    <lineage>
        <taxon>Eukaryota</taxon>
        <taxon>Fungi</taxon>
        <taxon>Dikarya</taxon>
        <taxon>Ascomycota</taxon>
        <taxon>Pezizomycotina</taxon>
        <taxon>Sordariomycetes</taxon>
        <taxon>Sordariomycetidae</taxon>
        <taxon>Sordariales</taxon>
        <taxon>Chaetomiaceae</taxon>
        <taxon>Chaetomium</taxon>
    </lineage>
</organism>
<reference evidence="1 2" key="1">
    <citation type="journal article" date="2021" name="Nat. Commun.">
        <title>Genetic determinants of endophytism in the Arabidopsis root mycobiome.</title>
        <authorList>
            <person name="Mesny F."/>
            <person name="Miyauchi S."/>
            <person name="Thiergart T."/>
            <person name="Pickel B."/>
            <person name="Atanasova L."/>
            <person name="Karlsson M."/>
            <person name="Huettel B."/>
            <person name="Barry K.W."/>
            <person name="Haridas S."/>
            <person name="Chen C."/>
            <person name="Bauer D."/>
            <person name="Andreopoulos W."/>
            <person name="Pangilinan J."/>
            <person name="LaButti K."/>
            <person name="Riley R."/>
            <person name="Lipzen A."/>
            <person name="Clum A."/>
            <person name="Drula E."/>
            <person name="Henrissat B."/>
            <person name="Kohler A."/>
            <person name="Grigoriev I.V."/>
            <person name="Martin F.M."/>
            <person name="Hacquard S."/>
        </authorList>
    </citation>
    <scope>NUCLEOTIDE SEQUENCE [LARGE SCALE GENOMIC DNA]</scope>
    <source>
        <strain evidence="1 2">MPI-SDFR-AT-0079</strain>
    </source>
</reference>
<gene>
    <name evidence="1" type="ORF">F5144DRAFT_138189</name>
</gene>
<comment type="caution">
    <text evidence="1">The sequence shown here is derived from an EMBL/GenBank/DDBJ whole genome shotgun (WGS) entry which is preliminary data.</text>
</comment>
<protein>
    <submittedName>
        <fullName evidence="1">Uncharacterized protein</fullName>
    </submittedName>
</protein>
<accession>A0ACB7PIY5</accession>
<dbReference type="Proteomes" id="UP000724584">
    <property type="component" value="Unassembled WGS sequence"/>
</dbReference>
<proteinExistence type="predicted"/>